<organism evidence="3 4">
    <name type="scientific">Polysphondylium violaceum</name>
    <dbReference type="NCBI Taxonomy" id="133409"/>
    <lineage>
        <taxon>Eukaryota</taxon>
        <taxon>Amoebozoa</taxon>
        <taxon>Evosea</taxon>
        <taxon>Eumycetozoa</taxon>
        <taxon>Dictyostelia</taxon>
        <taxon>Dictyosteliales</taxon>
        <taxon>Dictyosteliaceae</taxon>
        <taxon>Polysphondylium</taxon>
    </lineage>
</organism>
<reference evidence="3" key="1">
    <citation type="submission" date="2020-01" db="EMBL/GenBank/DDBJ databases">
        <title>Development of genomics and gene disruption for Polysphondylium violaceum indicates a role for the polyketide synthase stlB in stalk morphogenesis.</title>
        <authorList>
            <person name="Narita B."/>
            <person name="Kawabe Y."/>
            <person name="Kin K."/>
            <person name="Saito T."/>
            <person name="Gibbs R."/>
            <person name="Kuspa A."/>
            <person name="Muzny D."/>
            <person name="Queller D."/>
            <person name="Richards S."/>
            <person name="Strassman J."/>
            <person name="Sucgang R."/>
            <person name="Worley K."/>
            <person name="Schaap P."/>
        </authorList>
    </citation>
    <scope>NUCLEOTIDE SEQUENCE</scope>
    <source>
        <strain evidence="3">QSvi11</strain>
    </source>
</reference>
<keyword evidence="1" id="KW-0472">Membrane</keyword>
<feature type="signal peptide" evidence="2">
    <location>
        <begin position="1"/>
        <end position="18"/>
    </location>
</feature>
<dbReference type="AlphaFoldDB" id="A0A8J4PWU3"/>
<comment type="caution">
    <text evidence="3">The sequence shown here is derived from an EMBL/GenBank/DDBJ whole genome shotgun (WGS) entry which is preliminary data.</text>
</comment>
<gene>
    <name evidence="3" type="ORF">CYY_003387</name>
</gene>
<keyword evidence="2" id="KW-0732">Signal</keyword>
<accession>A0A8J4PWU3</accession>
<evidence type="ECO:0000313" key="4">
    <source>
        <dbReference type="Proteomes" id="UP000695562"/>
    </source>
</evidence>
<evidence type="ECO:0000256" key="1">
    <source>
        <dbReference type="SAM" id="Phobius"/>
    </source>
</evidence>
<keyword evidence="4" id="KW-1185">Reference proteome</keyword>
<protein>
    <submittedName>
        <fullName evidence="3">Uncharacterized protein</fullName>
    </submittedName>
</protein>
<dbReference type="EMBL" id="AJWJ01000105">
    <property type="protein sequence ID" value="KAF2075310.1"/>
    <property type="molecule type" value="Genomic_DNA"/>
</dbReference>
<sequence length="203" mass="22446">MFVKIIVLLSLFAAVALSAPQICRTQGDCSGKDYCVYNGNAGVRYCVPCRKDIDCKVNEYCSTNGLNLNQFGTCRKFSKDGEDCIIYDNDDLRNDTISDSLKCAMTYTDPEGSGGRSTIAIDKAGQCISGKCRICNYATNDKNTENGQGAPRQCVYPGKYVSVHSVAWNPHKYYEDPVVVWLAIMFVFIVLITAFHILGLVKK</sequence>
<feature type="chain" id="PRO_5035272811" evidence="2">
    <location>
        <begin position="19"/>
        <end position="203"/>
    </location>
</feature>
<evidence type="ECO:0000313" key="3">
    <source>
        <dbReference type="EMBL" id="KAF2075310.1"/>
    </source>
</evidence>
<keyword evidence="1" id="KW-0812">Transmembrane</keyword>
<feature type="transmembrane region" description="Helical" evidence="1">
    <location>
        <begin position="178"/>
        <end position="201"/>
    </location>
</feature>
<evidence type="ECO:0000256" key="2">
    <source>
        <dbReference type="SAM" id="SignalP"/>
    </source>
</evidence>
<dbReference type="OrthoDB" id="16734at2759"/>
<proteinExistence type="predicted"/>
<name>A0A8J4PWU3_9MYCE</name>
<dbReference type="Proteomes" id="UP000695562">
    <property type="component" value="Unassembled WGS sequence"/>
</dbReference>
<keyword evidence="1" id="KW-1133">Transmembrane helix</keyword>